<dbReference type="SUPFAM" id="SSF111331">
    <property type="entry name" value="NAD kinase/diacylglycerol kinase-like"/>
    <property type="match status" value="1"/>
</dbReference>
<evidence type="ECO:0000259" key="5">
    <source>
        <dbReference type="PROSITE" id="PS50146"/>
    </source>
</evidence>
<dbReference type="GO" id="GO:0005886">
    <property type="term" value="C:plasma membrane"/>
    <property type="evidence" value="ECO:0007669"/>
    <property type="project" value="TreeGrafter"/>
</dbReference>
<dbReference type="EMBL" id="JADWYR010000002">
    <property type="protein sequence ID" value="MBG9377384.1"/>
    <property type="molecule type" value="Genomic_DNA"/>
</dbReference>
<evidence type="ECO:0000256" key="1">
    <source>
        <dbReference type="ARBA" id="ARBA00022679"/>
    </source>
</evidence>
<evidence type="ECO:0000313" key="7">
    <source>
        <dbReference type="Proteomes" id="UP000628448"/>
    </source>
</evidence>
<dbReference type="InterPro" id="IPR045540">
    <property type="entry name" value="YegS/DAGK_C"/>
</dbReference>
<keyword evidence="3 6" id="KW-0418">Kinase</keyword>
<dbReference type="InterPro" id="IPR016064">
    <property type="entry name" value="NAD/diacylglycerol_kinase_sf"/>
</dbReference>
<gene>
    <name evidence="6" type="ORF">I5907_14165</name>
</gene>
<feature type="domain" description="DAGKc" evidence="5">
    <location>
        <begin position="4"/>
        <end position="132"/>
    </location>
</feature>
<keyword evidence="1" id="KW-0808">Transferase</keyword>
<dbReference type="GO" id="GO:0005524">
    <property type="term" value="F:ATP binding"/>
    <property type="evidence" value="ECO:0007669"/>
    <property type="project" value="UniProtKB-KW"/>
</dbReference>
<dbReference type="PROSITE" id="PS50146">
    <property type="entry name" value="DAGK"/>
    <property type="match status" value="1"/>
</dbReference>
<dbReference type="Gene3D" id="2.60.200.40">
    <property type="match status" value="1"/>
</dbReference>
<dbReference type="InterPro" id="IPR017438">
    <property type="entry name" value="ATP-NAD_kinase_N"/>
</dbReference>
<keyword evidence="7" id="KW-1185">Reference proteome</keyword>
<evidence type="ECO:0000256" key="3">
    <source>
        <dbReference type="ARBA" id="ARBA00022777"/>
    </source>
</evidence>
<dbReference type="PANTHER" id="PTHR12358:SF106">
    <property type="entry name" value="LIPID KINASE YEGS"/>
    <property type="match status" value="1"/>
</dbReference>
<dbReference type="InterPro" id="IPR001206">
    <property type="entry name" value="Diacylglycerol_kinase_cat_dom"/>
</dbReference>
<evidence type="ECO:0000256" key="4">
    <source>
        <dbReference type="ARBA" id="ARBA00022840"/>
    </source>
</evidence>
<dbReference type="Gene3D" id="3.40.50.10330">
    <property type="entry name" value="Probable inorganic polyphosphate/atp-NAD kinase, domain 1"/>
    <property type="match status" value="1"/>
</dbReference>
<evidence type="ECO:0000313" key="6">
    <source>
        <dbReference type="EMBL" id="MBG9377384.1"/>
    </source>
</evidence>
<dbReference type="SMART" id="SM00046">
    <property type="entry name" value="DAGKc"/>
    <property type="match status" value="1"/>
</dbReference>
<dbReference type="PANTHER" id="PTHR12358">
    <property type="entry name" value="SPHINGOSINE KINASE"/>
    <property type="match status" value="1"/>
</dbReference>
<dbReference type="GO" id="GO:0016301">
    <property type="term" value="F:kinase activity"/>
    <property type="evidence" value="ECO:0007669"/>
    <property type="project" value="UniProtKB-KW"/>
</dbReference>
<dbReference type="Pfam" id="PF00781">
    <property type="entry name" value="DAGK_cat"/>
    <property type="match status" value="1"/>
</dbReference>
<dbReference type="RefSeq" id="WP_196991471.1">
    <property type="nucleotide sequence ID" value="NZ_JADWYR010000002.1"/>
</dbReference>
<proteinExistence type="predicted"/>
<dbReference type="Pfam" id="PF19279">
    <property type="entry name" value="YegS_C"/>
    <property type="match status" value="1"/>
</dbReference>
<keyword evidence="4" id="KW-0067">ATP-binding</keyword>
<dbReference type="Proteomes" id="UP000628448">
    <property type="component" value="Unassembled WGS sequence"/>
</dbReference>
<dbReference type="AlphaFoldDB" id="A0A931GY50"/>
<organism evidence="6 7">
    <name type="scientific">Panacibacter microcysteis</name>
    <dbReference type="NCBI Taxonomy" id="2793269"/>
    <lineage>
        <taxon>Bacteria</taxon>
        <taxon>Pseudomonadati</taxon>
        <taxon>Bacteroidota</taxon>
        <taxon>Chitinophagia</taxon>
        <taxon>Chitinophagales</taxon>
        <taxon>Chitinophagaceae</taxon>
        <taxon>Panacibacter</taxon>
    </lineage>
</organism>
<keyword evidence="2" id="KW-0547">Nucleotide-binding</keyword>
<evidence type="ECO:0000256" key="2">
    <source>
        <dbReference type="ARBA" id="ARBA00022741"/>
    </source>
</evidence>
<accession>A0A931GY50</accession>
<protein>
    <submittedName>
        <fullName evidence="6">NAD(+)/NADH kinase</fullName>
    </submittedName>
</protein>
<comment type="caution">
    <text evidence="6">The sequence shown here is derived from an EMBL/GenBank/DDBJ whole genome shotgun (WGS) entry which is preliminary data.</text>
</comment>
<sequence length="294" mass="33098">MQQKEALKLLFVVNNNSGSNNEDWQTTIETFFAATPHHLFFFELKEDCKVTSIQEYIKKIVPDRVVAVGGDGTVKLVAECITENKVPLAIVPAGSANGMAKEFNIPDVETALQNITEGEVHEIHLIKVNDELCIHLSDIGFNAYMIRKFETLDSRGMWGYVKACWSVFMHRKKMEVELKMPSSTQRKSAEMVVLANATRYGTGALINPGGSLEDDLFEIIVIKQFSVREIFKMMFTHSPYDPAKTEVHQVKDIHIQSRRPVHFQVDGEYLGKVNEIQATVLPKAIHVIIPAAQP</sequence>
<reference evidence="6" key="1">
    <citation type="submission" date="2020-11" db="EMBL/GenBank/DDBJ databases">
        <title>Bacterial whole genome sequence for Panacibacter sp. DH6.</title>
        <authorList>
            <person name="Le V."/>
            <person name="Ko S."/>
            <person name="Ahn C.-Y."/>
            <person name="Oh H.-M."/>
        </authorList>
    </citation>
    <scope>NUCLEOTIDE SEQUENCE</scope>
    <source>
        <strain evidence="6">DH6</strain>
    </source>
</reference>
<dbReference type="InterPro" id="IPR050187">
    <property type="entry name" value="Lipid_Phosphate_FormReg"/>
</dbReference>
<name>A0A931GY50_9BACT</name>